<dbReference type="CDD" id="cd07750">
    <property type="entry name" value="PolyPPase_VTC_like"/>
    <property type="match status" value="1"/>
</dbReference>
<dbReference type="GO" id="GO:0006799">
    <property type="term" value="P:polyphosphate biosynthetic process"/>
    <property type="evidence" value="ECO:0007669"/>
    <property type="project" value="UniProtKB-ARBA"/>
</dbReference>
<sequence length="258" mass="29312">MSLANIDTLNPISLTELTESSALMSRVDRKYFVPRAVVEELIAENQHQARVLEIDGRRNFTYETVYFDSPEFGFYRDHAQGKRHRFKVRVRTYVDSGLRMLEVKSKGFRGRTLKERIRFPHGQAQQASENLVLTPEGTAFVNQIVGGDASVLEPVLTTVYRRTTLALGDQRVTLDMALECRDGQAVFYGPDDILVETKSPSRGSSFDAALRARNIRPHSVSKYCVAASLLYPELPRNKWNRTLQRFFLPDAAQNRLAA</sequence>
<evidence type="ECO:0000259" key="1">
    <source>
        <dbReference type="Pfam" id="PF09359"/>
    </source>
</evidence>
<name>A0AAU7DUX4_9MICO</name>
<dbReference type="AlphaFoldDB" id="A0AAU7DUX4"/>
<protein>
    <submittedName>
        <fullName evidence="2">Polyphosphate polymerase domain-containing protein</fullName>
    </submittedName>
</protein>
<dbReference type="InterPro" id="IPR018966">
    <property type="entry name" value="VTC_domain"/>
</dbReference>
<organism evidence="2">
    <name type="scientific">Jonesiaceae bacterium BS-20</name>
    <dbReference type="NCBI Taxonomy" id="3120821"/>
    <lineage>
        <taxon>Bacteria</taxon>
        <taxon>Bacillati</taxon>
        <taxon>Actinomycetota</taxon>
        <taxon>Actinomycetes</taxon>
        <taxon>Micrococcales</taxon>
        <taxon>Jonesiaceae</taxon>
    </lineage>
</organism>
<dbReference type="InterPro" id="IPR033469">
    <property type="entry name" value="CYTH-like_dom_sf"/>
</dbReference>
<gene>
    <name evidence="2" type="ORF">V5R04_12760</name>
</gene>
<reference evidence="2" key="1">
    <citation type="submission" date="2024-02" db="EMBL/GenBank/DDBJ databases">
        <title>Tomenella chthoni gen. nov. sp. nov., a member of the family Jonesiaceae isolated from bat guano.</title>
        <authorList>
            <person name="Miller S.L."/>
            <person name="King J."/>
            <person name="Sankaranarayanan K."/>
            <person name="Lawson P.A."/>
        </authorList>
    </citation>
    <scope>NUCLEOTIDE SEQUENCE</scope>
    <source>
        <strain evidence="2">BS-20</strain>
    </source>
</reference>
<dbReference type="EMBL" id="CP146203">
    <property type="protein sequence ID" value="XBH21075.1"/>
    <property type="molecule type" value="Genomic_DNA"/>
</dbReference>
<dbReference type="Pfam" id="PF09359">
    <property type="entry name" value="VTC"/>
    <property type="match status" value="1"/>
</dbReference>
<evidence type="ECO:0000313" key="2">
    <source>
        <dbReference type="EMBL" id="XBH21075.1"/>
    </source>
</evidence>
<dbReference type="InterPro" id="IPR042267">
    <property type="entry name" value="VTC_sf"/>
</dbReference>
<dbReference type="Gene3D" id="3.20.100.30">
    <property type="entry name" value="VTC, catalytic tunnel domain"/>
    <property type="match status" value="1"/>
</dbReference>
<feature type="domain" description="VTC" evidence="1">
    <location>
        <begin position="26"/>
        <end position="231"/>
    </location>
</feature>
<proteinExistence type="predicted"/>
<accession>A0AAU7DUX4</accession>
<dbReference type="SUPFAM" id="SSF55154">
    <property type="entry name" value="CYTH-like phosphatases"/>
    <property type="match status" value="1"/>
</dbReference>